<dbReference type="InterPro" id="IPR036987">
    <property type="entry name" value="SRA-YDG_sf"/>
</dbReference>
<dbReference type="Pfam" id="PF02182">
    <property type="entry name" value="SAD_SRA"/>
    <property type="match status" value="1"/>
</dbReference>
<accession>A0AAN8PKF5</accession>
<dbReference type="AlphaFoldDB" id="A0AAN8PKF5"/>
<dbReference type="EMBL" id="JAVHJM010000003">
    <property type="protein sequence ID" value="KAK6516313.1"/>
    <property type="molecule type" value="Genomic_DNA"/>
</dbReference>
<dbReference type="PROSITE" id="PS51015">
    <property type="entry name" value="YDG"/>
    <property type="match status" value="1"/>
</dbReference>
<keyword evidence="1 2" id="KW-0539">Nucleus</keyword>
<gene>
    <name evidence="5" type="primary">UHRF1</name>
    <name evidence="5" type="ORF">TWF506_006222</name>
</gene>
<organism evidence="5 6">
    <name type="scientific">Arthrobotrys conoides</name>
    <dbReference type="NCBI Taxonomy" id="74498"/>
    <lineage>
        <taxon>Eukaryota</taxon>
        <taxon>Fungi</taxon>
        <taxon>Dikarya</taxon>
        <taxon>Ascomycota</taxon>
        <taxon>Pezizomycotina</taxon>
        <taxon>Orbiliomycetes</taxon>
        <taxon>Orbiliales</taxon>
        <taxon>Orbiliaceae</taxon>
        <taxon>Arthrobotrys</taxon>
    </lineage>
</organism>
<dbReference type="InterPro" id="IPR045134">
    <property type="entry name" value="UHRF1/2-like"/>
</dbReference>
<proteinExistence type="predicted"/>
<dbReference type="PANTHER" id="PTHR14140:SF27">
    <property type="entry name" value="OS04G0289800 PROTEIN"/>
    <property type="match status" value="1"/>
</dbReference>
<dbReference type="InterPro" id="IPR015947">
    <property type="entry name" value="PUA-like_sf"/>
</dbReference>
<feature type="region of interest" description="Disordered" evidence="3">
    <location>
        <begin position="351"/>
        <end position="378"/>
    </location>
</feature>
<comment type="caution">
    <text evidence="5">The sequence shown here is derived from an EMBL/GenBank/DDBJ whole genome shotgun (WGS) entry which is preliminary data.</text>
</comment>
<dbReference type="GO" id="GO:0005634">
    <property type="term" value="C:nucleus"/>
    <property type="evidence" value="ECO:0007669"/>
    <property type="project" value="UniProtKB-SubCell"/>
</dbReference>
<evidence type="ECO:0000256" key="2">
    <source>
        <dbReference type="PROSITE-ProRule" id="PRU00358"/>
    </source>
</evidence>
<evidence type="ECO:0000313" key="6">
    <source>
        <dbReference type="Proteomes" id="UP001307849"/>
    </source>
</evidence>
<evidence type="ECO:0000256" key="3">
    <source>
        <dbReference type="SAM" id="MobiDB-lite"/>
    </source>
</evidence>
<name>A0AAN8PKF5_9PEZI</name>
<protein>
    <submittedName>
        <fullName evidence="5">E3 ubiquitin-protein ligase uhrf1</fullName>
    </submittedName>
</protein>
<dbReference type="SMART" id="SM00466">
    <property type="entry name" value="SRA"/>
    <property type="match status" value="1"/>
</dbReference>
<feature type="domain" description="YDG" evidence="4">
    <location>
        <begin position="174"/>
        <end position="331"/>
    </location>
</feature>
<comment type="subcellular location">
    <subcellularLocation>
        <location evidence="2">Nucleus</location>
    </subcellularLocation>
</comment>
<dbReference type="GO" id="GO:0016567">
    <property type="term" value="P:protein ubiquitination"/>
    <property type="evidence" value="ECO:0007669"/>
    <property type="project" value="TreeGrafter"/>
</dbReference>
<evidence type="ECO:0000256" key="1">
    <source>
        <dbReference type="ARBA" id="ARBA00023242"/>
    </source>
</evidence>
<evidence type="ECO:0000313" key="5">
    <source>
        <dbReference type="EMBL" id="KAK6516313.1"/>
    </source>
</evidence>
<dbReference type="Proteomes" id="UP001307849">
    <property type="component" value="Unassembled WGS sequence"/>
</dbReference>
<keyword evidence="6" id="KW-1185">Reference proteome</keyword>
<dbReference type="SUPFAM" id="SSF88697">
    <property type="entry name" value="PUA domain-like"/>
    <property type="match status" value="1"/>
</dbReference>
<dbReference type="GO" id="GO:0061630">
    <property type="term" value="F:ubiquitin protein ligase activity"/>
    <property type="evidence" value="ECO:0007669"/>
    <property type="project" value="TreeGrafter"/>
</dbReference>
<dbReference type="PANTHER" id="PTHR14140">
    <property type="entry name" value="E3 UBIQUITIN-PROTEIN LIGASE UHRF-RELATED"/>
    <property type="match status" value="1"/>
</dbReference>
<dbReference type="Gene3D" id="2.30.280.10">
    <property type="entry name" value="SRA-YDG"/>
    <property type="match status" value="1"/>
</dbReference>
<evidence type="ECO:0000259" key="4">
    <source>
        <dbReference type="PROSITE" id="PS51015"/>
    </source>
</evidence>
<reference evidence="5 6" key="1">
    <citation type="submission" date="2019-10" db="EMBL/GenBank/DDBJ databases">
        <authorList>
            <person name="Palmer J.M."/>
        </authorList>
    </citation>
    <scope>NUCLEOTIDE SEQUENCE [LARGE SCALE GENOMIC DNA]</scope>
    <source>
        <strain evidence="5 6">TWF506</strain>
    </source>
</reference>
<sequence length="378" mass="41063">MDTSTPSPTIRLPEHHLLDVSGNSNDNSLLDEAELKVTRDILKHFENDASGITADLAWNDPSESKQPLADVILTEIKHLRREGLVASNDLSVARDLIVEMIGQPDSFSILMSDYAGQPGIFADKAKALLRYLEGRAKFLELLPQTCRLEDHISKLPPSRRPKAPKSQPVKTVFGYVTGIKIGDSWKGRKQITDVGLHCRPQGSVHGRKEEGVFSLIIAGAYKEDFNTGPVITFTGVGGSDDTNSSKKVAQGSKISIDDLTAGPRASNTENCALVKSASTSKPIRVIANPDANLSFCRNTKGFTFIGLWKVSGSLVHRNKKNVDVLRFQLSPFDEKTRRYVLKNIPKCLASGPSGATTPAEEALADVESDDGNGTIVKD</sequence>
<dbReference type="GO" id="GO:0044027">
    <property type="term" value="P:negative regulation of gene expression via chromosomal CpG island methylation"/>
    <property type="evidence" value="ECO:0007669"/>
    <property type="project" value="TreeGrafter"/>
</dbReference>
<dbReference type="InterPro" id="IPR003105">
    <property type="entry name" value="SRA_YDG"/>
</dbReference>